<proteinExistence type="predicted"/>
<evidence type="ECO:0000313" key="2">
    <source>
        <dbReference type="Proteomes" id="UP000268007"/>
    </source>
</evidence>
<dbReference type="OrthoDB" id="710963at2"/>
<gene>
    <name evidence="1" type="ORF">BDD43_4462</name>
</gene>
<dbReference type="AlphaFoldDB" id="A0A495J6J0"/>
<evidence type="ECO:0000313" key="1">
    <source>
        <dbReference type="EMBL" id="RKR84232.1"/>
    </source>
</evidence>
<dbReference type="EMBL" id="RBKU01000001">
    <property type="protein sequence ID" value="RKR84232.1"/>
    <property type="molecule type" value="Genomic_DNA"/>
</dbReference>
<keyword evidence="2" id="KW-1185">Reference proteome</keyword>
<sequence length="89" mass="10287">MIEPFDIEIGETVYAVFPEEDEIYTIFKDGIEYVKIQKDTEGIWLKLDPETEMPTFGSDEEINNIGKAIILYQENGGGDEEDEDEEEFE</sequence>
<dbReference type="RefSeq" id="WP_121199721.1">
    <property type="nucleotide sequence ID" value="NZ_RBKU01000001.1"/>
</dbReference>
<protein>
    <submittedName>
        <fullName evidence="1">Uncharacterized protein</fullName>
    </submittedName>
</protein>
<name>A0A495J6J0_9SPHI</name>
<accession>A0A495J6J0</accession>
<comment type="caution">
    <text evidence="1">The sequence shown here is derived from an EMBL/GenBank/DDBJ whole genome shotgun (WGS) entry which is preliminary data.</text>
</comment>
<dbReference type="Proteomes" id="UP000268007">
    <property type="component" value="Unassembled WGS sequence"/>
</dbReference>
<reference evidence="1 2" key="1">
    <citation type="submission" date="2018-10" db="EMBL/GenBank/DDBJ databases">
        <title>Genomic Encyclopedia of Archaeal and Bacterial Type Strains, Phase II (KMG-II): from individual species to whole genera.</title>
        <authorList>
            <person name="Goeker M."/>
        </authorList>
    </citation>
    <scope>NUCLEOTIDE SEQUENCE [LARGE SCALE GENOMIC DNA]</scope>
    <source>
        <strain evidence="1 2">DSM 18602</strain>
    </source>
</reference>
<organism evidence="1 2">
    <name type="scientific">Mucilaginibacter gracilis</name>
    <dbReference type="NCBI Taxonomy" id="423350"/>
    <lineage>
        <taxon>Bacteria</taxon>
        <taxon>Pseudomonadati</taxon>
        <taxon>Bacteroidota</taxon>
        <taxon>Sphingobacteriia</taxon>
        <taxon>Sphingobacteriales</taxon>
        <taxon>Sphingobacteriaceae</taxon>
        <taxon>Mucilaginibacter</taxon>
    </lineage>
</organism>